<keyword evidence="1" id="KW-1133">Transmembrane helix</keyword>
<keyword evidence="1" id="KW-0472">Membrane</keyword>
<name>A0A0N4T5V0_BRUPA</name>
<feature type="transmembrane region" description="Helical" evidence="1">
    <location>
        <begin position="52"/>
        <end position="75"/>
    </location>
</feature>
<sequence length="150" mass="17470">LHQTDKEFEKALPQVNYLSAKLEQIITDIANETNDIRNVIVMTVSNFPNYTVYLLTLVILEVIAVALIYSIIISFHQLYHKQLMSFDKKRNGKLFRKSDKKDIQKYDTKALIYYSPLFTLAARKSLTIMNDDRVALAINFENVQNAKFNY</sequence>
<dbReference type="WBParaSite" id="BPAG_0000358101-mRNA-1">
    <property type="protein sequence ID" value="BPAG_0000358101-mRNA-1"/>
    <property type="gene ID" value="BPAG_0000358101"/>
</dbReference>
<dbReference type="AlphaFoldDB" id="A0A0N4T5V0"/>
<organism evidence="2">
    <name type="scientific">Brugia pahangi</name>
    <name type="common">Filarial nematode worm</name>
    <dbReference type="NCBI Taxonomy" id="6280"/>
    <lineage>
        <taxon>Eukaryota</taxon>
        <taxon>Metazoa</taxon>
        <taxon>Ecdysozoa</taxon>
        <taxon>Nematoda</taxon>
        <taxon>Chromadorea</taxon>
        <taxon>Rhabditida</taxon>
        <taxon>Spirurina</taxon>
        <taxon>Spiruromorpha</taxon>
        <taxon>Filarioidea</taxon>
        <taxon>Onchocercidae</taxon>
        <taxon>Brugia</taxon>
    </lineage>
</organism>
<accession>A0A0N4T5V0</accession>
<evidence type="ECO:0000313" key="2">
    <source>
        <dbReference type="WBParaSite" id="BPAG_0000358101-mRNA-1"/>
    </source>
</evidence>
<protein>
    <submittedName>
        <fullName evidence="2">DC_STAMP domain-containing protein</fullName>
    </submittedName>
</protein>
<reference evidence="2" key="1">
    <citation type="submission" date="2017-02" db="UniProtKB">
        <authorList>
            <consortium name="WormBaseParasite"/>
        </authorList>
    </citation>
    <scope>IDENTIFICATION</scope>
</reference>
<evidence type="ECO:0000256" key="1">
    <source>
        <dbReference type="SAM" id="Phobius"/>
    </source>
</evidence>
<proteinExistence type="predicted"/>
<keyword evidence="1" id="KW-0812">Transmembrane</keyword>